<name>A0A5N6V3M8_ASPTM</name>
<keyword evidence="3" id="KW-1185">Reference proteome</keyword>
<evidence type="ECO:0000313" key="3">
    <source>
        <dbReference type="Proteomes" id="UP000326950"/>
    </source>
</evidence>
<gene>
    <name evidence="2" type="ORF">BDV40DRAFT_297292</name>
</gene>
<organism evidence="2 3">
    <name type="scientific">Aspergillus tamarii</name>
    <dbReference type="NCBI Taxonomy" id="41984"/>
    <lineage>
        <taxon>Eukaryota</taxon>
        <taxon>Fungi</taxon>
        <taxon>Dikarya</taxon>
        <taxon>Ascomycota</taxon>
        <taxon>Pezizomycotina</taxon>
        <taxon>Eurotiomycetes</taxon>
        <taxon>Eurotiomycetidae</taxon>
        <taxon>Eurotiales</taxon>
        <taxon>Aspergillaceae</taxon>
        <taxon>Aspergillus</taxon>
        <taxon>Aspergillus subgen. Circumdati</taxon>
    </lineage>
</organism>
<dbReference type="EMBL" id="ML738599">
    <property type="protein sequence ID" value="KAE8165586.1"/>
    <property type="molecule type" value="Genomic_DNA"/>
</dbReference>
<sequence length="210" mass="22576">MASSQSGMPEEGEFLSQQDGRFIIECLRNIDESRAVNLTNVGAAMGYTNTAAVGNRFRAIRKRYGFPNLEATTKPSNVNTTSTASVPVTPPGQGKRKGPGGGRKNNMTKTEEPEDPFFTDNSEAETITAVEVPKVKAAPKKGVRKGAKVTSTPIPATELGASRGSKHSKANPESKVKTEIVKDESIDVNLLNAVNDAMEIYEDRKGFEMA</sequence>
<feature type="region of interest" description="Disordered" evidence="1">
    <location>
        <begin position="140"/>
        <end position="176"/>
    </location>
</feature>
<evidence type="ECO:0000256" key="1">
    <source>
        <dbReference type="SAM" id="MobiDB-lite"/>
    </source>
</evidence>
<dbReference type="AlphaFoldDB" id="A0A5N6V3M8"/>
<dbReference type="Proteomes" id="UP000326950">
    <property type="component" value="Unassembled WGS sequence"/>
</dbReference>
<reference evidence="2 3" key="1">
    <citation type="submission" date="2019-04" db="EMBL/GenBank/DDBJ databases">
        <title>Friends and foes A comparative genomics study of 23 Aspergillus species from section Flavi.</title>
        <authorList>
            <consortium name="DOE Joint Genome Institute"/>
            <person name="Kjaerbolling I."/>
            <person name="Vesth T."/>
            <person name="Frisvad J.C."/>
            <person name="Nybo J.L."/>
            <person name="Theobald S."/>
            <person name="Kildgaard S."/>
            <person name="Isbrandt T."/>
            <person name="Kuo A."/>
            <person name="Sato A."/>
            <person name="Lyhne E.K."/>
            <person name="Kogle M.E."/>
            <person name="Wiebenga A."/>
            <person name="Kun R.S."/>
            <person name="Lubbers R.J."/>
            <person name="Makela M.R."/>
            <person name="Barry K."/>
            <person name="Chovatia M."/>
            <person name="Clum A."/>
            <person name="Daum C."/>
            <person name="Haridas S."/>
            <person name="He G."/>
            <person name="LaButti K."/>
            <person name="Lipzen A."/>
            <person name="Mondo S."/>
            <person name="Riley R."/>
            <person name="Salamov A."/>
            <person name="Simmons B.A."/>
            <person name="Magnuson J.K."/>
            <person name="Henrissat B."/>
            <person name="Mortensen U.H."/>
            <person name="Larsen T.O."/>
            <person name="Devries R.P."/>
            <person name="Grigoriev I.V."/>
            <person name="Machida M."/>
            <person name="Baker S.E."/>
            <person name="Andersen M.R."/>
        </authorList>
    </citation>
    <scope>NUCLEOTIDE SEQUENCE [LARGE SCALE GENOMIC DNA]</scope>
    <source>
        <strain evidence="2 3">CBS 117626</strain>
    </source>
</reference>
<feature type="region of interest" description="Disordered" evidence="1">
    <location>
        <begin position="69"/>
        <end position="119"/>
    </location>
</feature>
<accession>A0A5N6V3M8</accession>
<dbReference type="OrthoDB" id="5421770at2759"/>
<proteinExistence type="predicted"/>
<feature type="compositionally biased region" description="Low complexity" evidence="1">
    <location>
        <begin position="75"/>
        <end position="93"/>
    </location>
</feature>
<evidence type="ECO:0000313" key="2">
    <source>
        <dbReference type="EMBL" id="KAE8165586.1"/>
    </source>
</evidence>
<protein>
    <submittedName>
        <fullName evidence="2">Uncharacterized protein</fullName>
    </submittedName>
</protein>